<gene>
    <name evidence="2" type="ORF">BDFB_008880</name>
</gene>
<dbReference type="Proteomes" id="UP000292052">
    <property type="component" value="Unassembled WGS sequence"/>
</dbReference>
<name>A0A482VKI2_ASBVE</name>
<evidence type="ECO:0000256" key="1">
    <source>
        <dbReference type="SAM" id="MobiDB-lite"/>
    </source>
</evidence>
<sequence length="27" mass="3140">MKQIYRLGDRPLNRTSQDPSTMEPSAF</sequence>
<dbReference type="AlphaFoldDB" id="A0A482VKI2"/>
<evidence type="ECO:0000313" key="3">
    <source>
        <dbReference type="Proteomes" id="UP000292052"/>
    </source>
</evidence>
<reference evidence="2 3" key="1">
    <citation type="submission" date="2017-03" db="EMBL/GenBank/DDBJ databases">
        <title>Genome of the blue death feigning beetle - Asbolus verrucosus.</title>
        <authorList>
            <person name="Rider S.D."/>
        </authorList>
    </citation>
    <scope>NUCLEOTIDE SEQUENCE [LARGE SCALE GENOMIC DNA]</scope>
    <source>
        <strain evidence="2">Butters</strain>
        <tissue evidence="2">Head and leg muscle</tissue>
    </source>
</reference>
<dbReference type="EMBL" id="QDEB01093813">
    <property type="protein sequence ID" value="RZC32868.1"/>
    <property type="molecule type" value="Genomic_DNA"/>
</dbReference>
<proteinExistence type="predicted"/>
<organism evidence="2 3">
    <name type="scientific">Asbolus verrucosus</name>
    <name type="common">Desert ironclad beetle</name>
    <dbReference type="NCBI Taxonomy" id="1661398"/>
    <lineage>
        <taxon>Eukaryota</taxon>
        <taxon>Metazoa</taxon>
        <taxon>Ecdysozoa</taxon>
        <taxon>Arthropoda</taxon>
        <taxon>Hexapoda</taxon>
        <taxon>Insecta</taxon>
        <taxon>Pterygota</taxon>
        <taxon>Neoptera</taxon>
        <taxon>Endopterygota</taxon>
        <taxon>Coleoptera</taxon>
        <taxon>Polyphaga</taxon>
        <taxon>Cucujiformia</taxon>
        <taxon>Tenebrionidae</taxon>
        <taxon>Pimeliinae</taxon>
        <taxon>Asbolus</taxon>
    </lineage>
</organism>
<evidence type="ECO:0000313" key="2">
    <source>
        <dbReference type="EMBL" id="RZC32868.1"/>
    </source>
</evidence>
<feature type="compositionally biased region" description="Polar residues" evidence="1">
    <location>
        <begin position="13"/>
        <end position="27"/>
    </location>
</feature>
<comment type="caution">
    <text evidence="2">The sequence shown here is derived from an EMBL/GenBank/DDBJ whole genome shotgun (WGS) entry which is preliminary data.</text>
</comment>
<keyword evidence="3" id="KW-1185">Reference proteome</keyword>
<feature type="region of interest" description="Disordered" evidence="1">
    <location>
        <begin position="1"/>
        <end position="27"/>
    </location>
</feature>
<protein>
    <submittedName>
        <fullName evidence="2">Uncharacterized protein</fullName>
    </submittedName>
</protein>
<accession>A0A482VKI2</accession>